<comment type="caution">
    <text evidence="2">The sequence shown here is derived from an EMBL/GenBank/DDBJ whole genome shotgun (WGS) entry which is preliminary data.</text>
</comment>
<dbReference type="PANTHER" id="PTHR36836:SF1">
    <property type="entry name" value="COLANIC ACID BIOSYNTHESIS PROTEIN WCAK"/>
    <property type="match status" value="1"/>
</dbReference>
<protein>
    <submittedName>
        <fullName evidence="2">Polysaccharide pyruvyl transferase</fullName>
    </submittedName>
</protein>
<reference evidence="2" key="1">
    <citation type="journal article" date="2012" name="Science">
        <title>Fermentation, hydrogen, and sulfur metabolism in multiple uncultivated bacterial phyla.</title>
        <authorList>
            <person name="Wrighton K.C."/>
            <person name="Thomas B.C."/>
            <person name="Sharon I."/>
            <person name="Miller C.S."/>
            <person name="Castelle C.J."/>
            <person name="VerBerkmoes N.C."/>
            <person name="Wilkins M.J."/>
            <person name="Hettich R.L."/>
            <person name="Lipton M.S."/>
            <person name="Williams K.H."/>
            <person name="Long P.E."/>
            <person name="Banfield J.F."/>
        </authorList>
    </citation>
    <scope>NUCLEOTIDE SEQUENCE [LARGE SCALE GENOMIC DNA]</scope>
</reference>
<dbReference type="PANTHER" id="PTHR36836">
    <property type="entry name" value="COLANIC ACID BIOSYNTHESIS PROTEIN WCAK"/>
    <property type="match status" value="1"/>
</dbReference>
<dbReference type="AlphaFoldDB" id="K2FGT9"/>
<dbReference type="Pfam" id="PF04230">
    <property type="entry name" value="PS_pyruv_trans"/>
    <property type="match status" value="1"/>
</dbReference>
<gene>
    <name evidence="2" type="ORF">ACD_2C00001G0016</name>
</gene>
<dbReference type="GO" id="GO:0016740">
    <property type="term" value="F:transferase activity"/>
    <property type="evidence" value="ECO:0007669"/>
    <property type="project" value="UniProtKB-KW"/>
</dbReference>
<name>K2FGT9_9BACT</name>
<evidence type="ECO:0000259" key="1">
    <source>
        <dbReference type="Pfam" id="PF04230"/>
    </source>
</evidence>
<evidence type="ECO:0000313" key="2">
    <source>
        <dbReference type="EMBL" id="EKE30366.1"/>
    </source>
</evidence>
<dbReference type="InterPro" id="IPR007345">
    <property type="entry name" value="Polysacch_pyruvyl_Trfase"/>
</dbReference>
<sequence>MRIIIFTATWHYNLWDELILKQEYELFRKRYPDAKFDIFTYDEKSSLLPKDENIRYIPYFPKNIRRNPFANIAYLFKNILSIAKSDIIFIWWGWLVYADEVQIASTPVWQWKMRVMFAKLFSKKIVWMAVWISYPKSRANEIKYLFSWKNTFVSVRDRQSQELLGSIWIESTLLHDSVFFLWLNNPLRLKKWSPEIYKKTIWISLRKWYLKDERENIKQLVLYLSRKWYNLHFLSHSIHQHDPLADDLDFLKEFSVAYRIPMTRTMEETLRAYDSVDLVVWMRFHSMILSAVKNIPFLAINYWQKTQELLNDFNYDFALNPKTFDFGEFIWIFERLESDKDDAKFALKKKCDTISSEIYLEYKEFLDGLEITQK</sequence>
<keyword evidence="2" id="KW-0808">Transferase</keyword>
<proteinExistence type="predicted"/>
<dbReference type="EMBL" id="AMFJ01000001">
    <property type="protein sequence ID" value="EKE30366.1"/>
    <property type="molecule type" value="Genomic_DNA"/>
</dbReference>
<accession>K2FGT9</accession>
<organism evidence="2">
    <name type="scientific">uncultured bacterium</name>
    <name type="common">gcode 4</name>
    <dbReference type="NCBI Taxonomy" id="1234023"/>
    <lineage>
        <taxon>Bacteria</taxon>
        <taxon>environmental samples</taxon>
    </lineage>
</organism>
<feature type="domain" description="Polysaccharide pyruvyl transferase" evidence="1">
    <location>
        <begin position="16"/>
        <end position="302"/>
    </location>
</feature>